<evidence type="ECO:0000256" key="1">
    <source>
        <dbReference type="SAM" id="Phobius"/>
    </source>
</evidence>
<keyword evidence="1" id="KW-1133">Transmembrane helix</keyword>
<feature type="transmembrane region" description="Helical" evidence="1">
    <location>
        <begin position="6"/>
        <end position="21"/>
    </location>
</feature>
<evidence type="ECO:0000313" key="3">
    <source>
        <dbReference type="Proteomes" id="UP000438429"/>
    </source>
</evidence>
<sequence>MFVSSFVLLTYLMLILVKMLVKEKIGGTKKYVKLEEASFLGFINADARKYGIDEILHPLVNDLKILVTTGIALAFAEVPVHGTVAKITGDNFGRNITSLPGFNNTMASYVPKKGKVVILLSSMHDDKVVEDGVTKKPEIILV</sequence>
<gene>
    <name evidence="2" type="ORF">F2P81_005052</name>
</gene>
<evidence type="ECO:0000313" key="2">
    <source>
        <dbReference type="EMBL" id="KAF0043715.1"/>
    </source>
</evidence>
<keyword evidence="1" id="KW-0812">Transmembrane</keyword>
<protein>
    <submittedName>
        <fullName evidence="2">Uncharacterized protein</fullName>
    </submittedName>
</protein>
<dbReference type="AlphaFoldDB" id="A0A6A4TES5"/>
<accession>A0A6A4TES5</accession>
<organism evidence="2 3">
    <name type="scientific">Scophthalmus maximus</name>
    <name type="common">Turbot</name>
    <name type="synonym">Psetta maxima</name>
    <dbReference type="NCBI Taxonomy" id="52904"/>
    <lineage>
        <taxon>Eukaryota</taxon>
        <taxon>Metazoa</taxon>
        <taxon>Chordata</taxon>
        <taxon>Craniata</taxon>
        <taxon>Vertebrata</taxon>
        <taxon>Euteleostomi</taxon>
        <taxon>Actinopterygii</taxon>
        <taxon>Neopterygii</taxon>
        <taxon>Teleostei</taxon>
        <taxon>Neoteleostei</taxon>
        <taxon>Acanthomorphata</taxon>
        <taxon>Carangaria</taxon>
        <taxon>Pleuronectiformes</taxon>
        <taxon>Pleuronectoidei</taxon>
        <taxon>Scophthalmidae</taxon>
        <taxon>Scophthalmus</taxon>
    </lineage>
</organism>
<dbReference type="Proteomes" id="UP000438429">
    <property type="component" value="Unassembled WGS sequence"/>
</dbReference>
<dbReference type="EMBL" id="VEVO01000004">
    <property type="protein sequence ID" value="KAF0043715.1"/>
    <property type="molecule type" value="Genomic_DNA"/>
</dbReference>
<reference evidence="2 3" key="1">
    <citation type="submission" date="2019-06" db="EMBL/GenBank/DDBJ databases">
        <title>Draft genomes of female and male turbot (Scophthalmus maximus).</title>
        <authorList>
            <person name="Xu H."/>
            <person name="Xu X.-W."/>
            <person name="Shao C."/>
            <person name="Chen S."/>
        </authorList>
    </citation>
    <scope>NUCLEOTIDE SEQUENCE [LARGE SCALE GENOMIC DNA]</scope>
    <source>
        <strain evidence="2">Ysfricsl-2016a</strain>
        <tissue evidence="2">Blood</tissue>
    </source>
</reference>
<proteinExistence type="predicted"/>
<name>A0A6A4TES5_SCOMX</name>
<comment type="caution">
    <text evidence="2">The sequence shown here is derived from an EMBL/GenBank/DDBJ whole genome shotgun (WGS) entry which is preliminary data.</text>
</comment>
<keyword evidence="1" id="KW-0472">Membrane</keyword>